<dbReference type="OrthoDB" id="301658at2759"/>
<organism evidence="7 8">
    <name type="scientific">Paramecium sonneborni</name>
    <dbReference type="NCBI Taxonomy" id="65129"/>
    <lineage>
        <taxon>Eukaryota</taxon>
        <taxon>Sar</taxon>
        <taxon>Alveolata</taxon>
        <taxon>Ciliophora</taxon>
        <taxon>Intramacronucleata</taxon>
        <taxon>Oligohymenophorea</taxon>
        <taxon>Peniculida</taxon>
        <taxon>Parameciidae</taxon>
        <taxon>Paramecium</taxon>
    </lineage>
</organism>
<dbReference type="GO" id="GO:0016491">
    <property type="term" value="F:oxidoreductase activity"/>
    <property type="evidence" value="ECO:0007669"/>
    <property type="project" value="InterPro"/>
</dbReference>
<sequence>MIYKLIGITGYLIYLIYFTKFLEYIWPQEIQNKKLFFIVVMVVTQNVIQVVVCAYYQIFYSVNHPFFEQFKLVQKPWPWEKNKEEWKKMKIKTLKSIIINQSLAALLVSIIPAFECRMDKQSFPSYYEIMKHVIICHLSEDLIFYWSHRILHLPQLYPKIHKIHHQYNVSIAIATEYAHPIEFISSNIIPIFSGPYLLGDQIHCITILIYVGLHLSKAIHQHCGYVFPWELYNYLPFATNSIHHGLHHSENNGNYGSQFILFDKLFGTCIEYKVK</sequence>
<evidence type="ECO:0000256" key="3">
    <source>
        <dbReference type="ARBA" id="ARBA00022989"/>
    </source>
</evidence>
<evidence type="ECO:0000256" key="4">
    <source>
        <dbReference type="ARBA" id="ARBA00023136"/>
    </source>
</evidence>
<evidence type="ECO:0000259" key="6">
    <source>
        <dbReference type="Pfam" id="PF04116"/>
    </source>
</evidence>
<comment type="caution">
    <text evidence="7">The sequence shown here is derived from an EMBL/GenBank/DDBJ whole genome shotgun (WGS) entry which is preliminary data.</text>
</comment>
<evidence type="ECO:0000256" key="2">
    <source>
        <dbReference type="ARBA" id="ARBA00022692"/>
    </source>
</evidence>
<dbReference type="Proteomes" id="UP000692954">
    <property type="component" value="Unassembled WGS sequence"/>
</dbReference>
<evidence type="ECO:0000313" key="8">
    <source>
        <dbReference type="Proteomes" id="UP000692954"/>
    </source>
</evidence>
<feature type="transmembrane region" description="Helical" evidence="5">
    <location>
        <begin position="35"/>
        <end position="58"/>
    </location>
</feature>
<dbReference type="GO" id="GO:0008610">
    <property type="term" value="P:lipid biosynthetic process"/>
    <property type="evidence" value="ECO:0007669"/>
    <property type="project" value="InterPro"/>
</dbReference>
<keyword evidence="4 5" id="KW-0472">Membrane</keyword>
<feature type="domain" description="Fatty acid hydroxylase" evidence="6">
    <location>
        <begin position="134"/>
        <end position="268"/>
    </location>
</feature>
<dbReference type="PANTHER" id="PTHR11863">
    <property type="entry name" value="STEROL DESATURASE"/>
    <property type="match status" value="1"/>
</dbReference>
<gene>
    <name evidence="7" type="ORF">PSON_ATCC_30995.1.T1070159</name>
</gene>
<accession>A0A8S1QKX9</accession>
<keyword evidence="8" id="KW-1185">Reference proteome</keyword>
<dbReference type="Pfam" id="PF04116">
    <property type="entry name" value="FA_hydroxylase"/>
    <property type="match status" value="1"/>
</dbReference>
<name>A0A8S1QKX9_9CILI</name>
<keyword evidence="3 5" id="KW-1133">Transmembrane helix</keyword>
<dbReference type="InterPro" id="IPR006694">
    <property type="entry name" value="Fatty_acid_hydroxylase"/>
</dbReference>
<dbReference type="GO" id="GO:0016020">
    <property type="term" value="C:membrane"/>
    <property type="evidence" value="ECO:0007669"/>
    <property type="project" value="UniProtKB-SubCell"/>
</dbReference>
<proteinExistence type="predicted"/>
<keyword evidence="2 5" id="KW-0812">Transmembrane</keyword>
<feature type="transmembrane region" description="Helical" evidence="5">
    <location>
        <begin position="6"/>
        <end position="26"/>
    </location>
</feature>
<evidence type="ECO:0000313" key="7">
    <source>
        <dbReference type="EMBL" id="CAD8115135.1"/>
    </source>
</evidence>
<dbReference type="EMBL" id="CAJJDN010000107">
    <property type="protein sequence ID" value="CAD8115135.1"/>
    <property type="molecule type" value="Genomic_DNA"/>
</dbReference>
<evidence type="ECO:0000256" key="1">
    <source>
        <dbReference type="ARBA" id="ARBA00004370"/>
    </source>
</evidence>
<protein>
    <recommendedName>
        <fullName evidence="6">Fatty acid hydroxylase domain-containing protein</fullName>
    </recommendedName>
</protein>
<reference evidence="7" key="1">
    <citation type="submission" date="2021-01" db="EMBL/GenBank/DDBJ databases">
        <authorList>
            <consortium name="Genoscope - CEA"/>
            <person name="William W."/>
        </authorList>
    </citation>
    <scope>NUCLEOTIDE SEQUENCE</scope>
</reference>
<dbReference type="InterPro" id="IPR050307">
    <property type="entry name" value="Sterol_Desaturase_Related"/>
</dbReference>
<dbReference type="AlphaFoldDB" id="A0A8S1QKX9"/>
<feature type="transmembrane region" description="Helical" evidence="5">
    <location>
        <begin position="97"/>
        <end position="114"/>
    </location>
</feature>
<comment type="subcellular location">
    <subcellularLocation>
        <location evidence="1">Membrane</location>
    </subcellularLocation>
</comment>
<dbReference type="GO" id="GO:0005506">
    <property type="term" value="F:iron ion binding"/>
    <property type="evidence" value="ECO:0007669"/>
    <property type="project" value="InterPro"/>
</dbReference>
<evidence type="ECO:0000256" key="5">
    <source>
        <dbReference type="SAM" id="Phobius"/>
    </source>
</evidence>